<evidence type="ECO:0000256" key="8">
    <source>
        <dbReference type="HAMAP-Rule" id="MF_00464"/>
    </source>
</evidence>
<dbReference type="Proteomes" id="UP000332487">
    <property type="component" value="Unassembled WGS sequence"/>
</dbReference>
<comment type="cofactor">
    <cofactor evidence="8">
        <name>pyruvate</name>
        <dbReference type="ChEBI" id="CHEBI:15361"/>
    </cofactor>
    <text evidence="8">Binds 1 pyruvoyl group covalently per subunit.</text>
</comment>
<feature type="active site" description="Proton acceptor; for processing activity" evidence="8">
    <location>
        <position position="86"/>
    </location>
</feature>
<evidence type="ECO:0000256" key="1">
    <source>
        <dbReference type="ARBA" id="ARBA00022793"/>
    </source>
</evidence>
<keyword evidence="10" id="KW-1185">Reference proteome</keyword>
<dbReference type="GO" id="GO:0005829">
    <property type="term" value="C:cytosol"/>
    <property type="evidence" value="ECO:0007669"/>
    <property type="project" value="TreeGrafter"/>
</dbReference>
<dbReference type="Gene3D" id="3.60.90.10">
    <property type="entry name" value="S-adenosylmethionine decarboxylase"/>
    <property type="match status" value="1"/>
</dbReference>
<keyword evidence="4 8" id="KW-0865">Zymogen</keyword>
<comment type="function">
    <text evidence="8">Catalyzes the decarboxylation of S-adenosylmethionine to S-adenosylmethioninamine (dcAdoMet), the propylamine donor required for the synthesis of the polyamines spermine and spermidine from the diamine putrescine.</text>
</comment>
<evidence type="ECO:0000256" key="6">
    <source>
        <dbReference type="ARBA" id="ARBA00023270"/>
    </source>
</evidence>
<dbReference type="HAMAP" id="MF_00464">
    <property type="entry name" value="AdoMetDC_1"/>
    <property type="match status" value="1"/>
</dbReference>
<evidence type="ECO:0000256" key="7">
    <source>
        <dbReference type="ARBA" id="ARBA00023317"/>
    </source>
</evidence>
<dbReference type="PANTHER" id="PTHR33866:SF2">
    <property type="entry name" value="S-ADENOSYLMETHIONINE DECARBOXYLASE PROENZYME"/>
    <property type="match status" value="1"/>
</dbReference>
<proteinExistence type="inferred from homology"/>
<sequence length="132" mass="14394">MPKTQTRNVQMTMPRIIGKHVYGNLDGVDGSVIANLGVLTKIVVESAKIGNMHIIEMITKKFNSYNGIEGGVSVIALIEESHIALHTWPESSYATVDIYSCGEASNPEVAFNYIVGKLKPRAVSSNFIDRGK</sequence>
<organism evidence="9 10">
    <name type="scientific">Candidatus Micrarchaeum acidiphilum ARMAN-2</name>
    <dbReference type="NCBI Taxonomy" id="425595"/>
    <lineage>
        <taxon>Archaea</taxon>
        <taxon>Candidatus Micrarchaeota</taxon>
        <taxon>Candidatus Micrarchaeia</taxon>
        <taxon>Candidatus Micrarchaeales</taxon>
        <taxon>Candidatus Micrarchaeaceae</taxon>
        <taxon>Candidatus Micrarchaeum</taxon>
    </lineage>
</organism>
<dbReference type="AlphaFoldDB" id="C7DG31"/>
<accession>C7DG31</accession>
<feature type="active site" description="Schiff-base intermediate with substrate; via pyruvic acid" evidence="8">
    <location>
        <position position="81"/>
    </location>
</feature>
<keyword evidence="2 8" id="KW-0068">Autocatalytic cleavage</keyword>
<protein>
    <recommendedName>
        <fullName evidence="8">S-adenosylmethionine decarboxylase proenzyme</fullName>
        <shortName evidence="8">AdoMetDC</shortName>
        <shortName evidence="8">SAMDC</shortName>
        <ecNumber evidence="8">4.1.1.50</ecNumber>
    </recommendedName>
    <component>
        <recommendedName>
            <fullName evidence="8">S-adenosylmethionine decarboxylase beta chain</fullName>
        </recommendedName>
    </component>
    <component>
        <recommendedName>
            <fullName evidence="8">S-adenosylmethionine decarboxylase alpha chain</fullName>
        </recommendedName>
    </component>
</protein>
<evidence type="ECO:0000256" key="3">
    <source>
        <dbReference type="ARBA" id="ARBA00023115"/>
    </source>
</evidence>
<comment type="catalytic activity">
    <reaction evidence="8">
        <text>S-adenosyl-L-methionine + H(+) = S-adenosyl 3-(methylsulfanyl)propylamine + CO2</text>
        <dbReference type="Rhea" id="RHEA:15981"/>
        <dbReference type="ChEBI" id="CHEBI:15378"/>
        <dbReference type="ChEBI" id="CHEBI:16526"/>
        <dbReference type="ChEBI" id="CHEBI:57443"/>
        <dbReference type="ChEBI" id="CHEBI:59789"/>
        <dbReference type="EC" id="4.1.1.50"/>
    </reaction>
</comment>
<comment type="subunit">
    <text evidence="8">Heterotetramer of two alpha and two beta chains arranged as a dimer of alpha/beta heterodimers.</text>
</comment>
<dbReference type="NCBIfam" id="TIGR03330">
    <property type="entry name" value="SAM_DCase_Bsu"/>
    <property type="match status" value="1"/>
</dbReference>
<dbReference type="Pfam" id="PF02675">
    <property type="entry name" value="AdoMet_dc"/>
    <property type="match status" value="1"/>
</dbReference>
<name>C7DG31_MICA2</name>
<dbReference type="GO" id="GO:0008295">
    <property type="term" value="P:spermidine biosynthetic process"/>
    <property type="evidence" value="ECO:0007669"/>
    <property type="project" value="UniProtKB-UniRule"/>
</dbReference>
<keyword evidence="3 8" id="KW-0620">Polyamine biosynthesis</keyword>
<feature type="modified residue" description="Pyruvic acid (Ser); by autocatalysis" evidence="8">
    <location>
        <position position="81"/>
    </location>
</feature>
<dbReference type="InterPro" id="IPR016067">
    <property type="entry name" value="S-AdoMet_deCO2ase_core"/>
</dbReference>
<dbReference type="EMBL" id="GG697236">
    <property type="protein sequence ID" value="EET90501.1"/>
    <property type="molecule type" value="Genomic_DNA"/>
</dbReference>
<dbReference type="SUPFAM" id="SSF56276">
    <property type="entry name" value="S-adenosylmethionine decarboxylase"/>
    <property type="match status" value="1"/>
</dbReference>
<gene>
    <name evidence="8" type="primary">speH</name>
    <name evidence="9" type="ORF">UNLARM2_0036</name>
</gene>
<comment type="similarity">
    <text evidence="8">Belongs to the prokaryotic AdoMetDC family. Type 1 subfamily.</text>
</comment>
<dbReference type="PANTHER" id="PTHR33866">
    <property type="entry name" value="S-ADENOSYLMETHIONINE DECARBOXYLASE PROENZYME"/>
    <property type="match status" value="1"/>
</dbReference>
<evidence type="ECO:0000256" key="4">
    <source>
        <dbReference type="ARBA" id="ARBA00023145"/>
    </source>
</evidence>
<keyword evidence="5 8" id="KW-0456">Lyase</keyword>
<feature type="active site" description="Proton donor; for catalytic activity" evidence="8">
    <location>
        <position position="101"/>
    </location>
</feature>
<keyword evidence="6 8" id="KW-0704">Schiff base</keyword>
<keyword evidence="8" id="KW-0949">S-adenosyl-L-methionine</keyword>
<feature type="chain" id="PRO_5023366323" description="S-adenosylmethionine decarboxylase alpha chain" evidence="8">
    <location>
        <begin position="81"/>
        <end position="132"/>
    </location>
</feature>
<feature type="site" description="Cleavage (non-hydrolytic); by autolysis" evidence="8">
    <location>
        <begin position="80"/>
        <end position="81"/>
    </location>
</feature>
<dbReference type="InterPro" id="IPR003826">
    <property type="entry name" value="AdoMetDC_fam_prok"/>
</dbReference>
<dbReference type="UniPathway" id="UPA00331">
    <property type="reaction ID" value="UER00451"/>
</dbReference>
<keyword evidence="8" id="KW-0745">Spermidine biosynthesis</keyword>
<dbReference type="GO" id="GO:0004014">
    <property type="term" value="F:adenosylmethionine decarboxylase activity"/>
    <property type="evidence" value="ECO:0007669"/>
    <property type="project" value="UniProtKB-UniRule"/>
</dbReference>
<keyword evidence="7 8" id="KW-0670">Pyruvate</keyword>
<feature type="chain" id="PRO_5023366325" description="S-adenosylmethionine decarboxylase beta chain" evidence="8">
    <location>
        <begin position="1"/>
        <end position="80"/>
    </location>
</feature>
<comment type="pathway">
    <text evidence="8">Amine and polyamine biosynthesis; S-adenosylmethioninamine biosynthesis; S-adenosylmethioninamine from S-adenosyl-L-methionine: step 1/1.</text>
</comment>
<evidence type="ECO:0000313" key="9">
    <source>
        <dbReference type="EMBL" id="EET90501.1"/>
    </source>
</evidence>
<reference evidence="9 10" key="2">
    <citation type="journal article" date="2010" name="Proc. Natl. Acad. Sci. U.S.A.">
        <title>Enigmatic, ultrasmall, uncultivated Archaea.</title>
        <authorList>
            <person name="Baker B.J."/>
            <person name="Comolli L.R."/>
            <person name="Dick G.J."/>
            <person name="Hauser L.J."/>
            <person name="Hyatt D."/>
            <person name="Dill B.D."/>
            <person name="Land M.L."/>
            <person name="Verberkmoes N.C."/>
            <person name="Hettich R.L."/>
            <person name="Banfield J.F."/>
        </authorList>
    </citation>
    <scope>NUCLEOTIDE SEQUENCE [LARGE SCALE GENOMIC DNA]</scope>
    <source>
        <strain evidence="9">ARMAN-2</strain>
    </source>
</reference>
<reference evidence="9 10" key="1">
    <citation type="journal article" date="2009" name="Genome Biol.">
        <title>Community-wide analysis of microbial genome sequence signatures.</title>
        <authorList>
            <person name="Dick G.J."/>
            <person name="Andersson A.F."/>
            <person name="Baker B.J."/>
            <person name="Simmons S.L."/>
            <person name="Thomas B.C."/>
            <person name="Yelton A.P."/>
            <person name="Banfield J.F."/>
        </authorList>
    </citation>
    <scope>NUCLEOTIDE SEQUENCE [LARGE SCALE GENOMIC DNA]</scope>
    <source>
        <strain evidence="9">ARMAN-2</strain>
    </source>
</reference>
<dbReference type="InterPro" id="IPR017716">
    <property type="entry name" value="S-AdoMet_deCOase_pro-enz"/>
</dbReference>
<comment type="PTM">
    <text evidence="8">Is synthesized initially as an inactive proenzyme. Formation of the active enzyme involves a self-maturation process in which the active site pyruvoyl group is generated from an internal serine residue via an autocatalytic post-translational modification. Two non-identical subunits are generated from the proenzyme in this reaction, and the pyruvate is formed at the N-terminus of the alpha chain, which is derived from the carboxyl end of the proenzyme. The post-translation cleavage follows an unusual pathway, termed non-hydrolytic serinolysis, in which the side chain hydroxyl group of the serine supplies its oxygen atom to form the C-terminus of the beta chain, while the remainder of the serine residue undergoes an oxidative deamination to produce ammonia and the pyruvoyl group blocking the N-terminus of the alpha chain.</text>
</comment>
<keyword evidence="1 8" id="KW-0210">Decarboxylase</keyword>
<dbReference type="EC" id="4.1.1.50" evidence="8"/>
<evidence type="ECO:0000256" key="2">
    <source>
        <dbReference type="ARBA" id="ARBA00022813"/>
    </source>
</evidence>
<evidence type="ECO:0000313" key="10">
    <source>
        <dbReference type="Proteomes" id="UP000332487"/>
    </source>
</evidence>
<evidence type="ECO:0000256" key="5">
    <source>
        <dbReference type="ARBA" id="ARBA00023239"/>
    </source>
</evidence>